<proteinExistence type="predicted"/>
<evidence type="ECO:0000256" key="1">
    <source>
        <dbReference type="SAM" id="MobiDB-lite"/>
    </source>
</evidence>
<dbReference type="AlphaFoldDB" id="A0A4S8N002"/>
<feature type="region of interest" description="Disordered" evidence="1">
    <location>
        <begin position="1"/>
        <end position="160"/>
    </location>
</feature>
<gene>
    <name evidence="4" type="ORF">E9934_19245</name>
</gene>
<name>A0A4S8N002_9ACTN</name>
<sequence length="681" mass="73209">MALRRQMISAVSDPATSAVAATASQPPEPTRSSPPTTLATRSSTRTAPRPPMTARATDAVRPPTPDRTTTTSPSRAGASSSGAAAGGTIPSRMPRRTKRAASIRLDRESTPSVRHGKNTAVTQLRPPSSQPIPIGRGGRGHRAPTAPPRMSRTLDDPRGPPLNYSSVVQGEACYWCDLCGYRDVVRTPSDDGSTPTSPGVTAMPARFAASSVRRPAGPARPRSRSLRLGLCALAAAVAASLANPLAGDVPSGTEAAGTVVLSAARPNPVTPGNFTGYGFDQCETQSQARMDAWLEHSPFLAVGVYISGASRFCRTQRLLTPTWVRTQLAKGWRILPITLGPQSTCVGRFPRYGAKIDPTISNRSVDGYISARRQGRREAVDAVGAAQALGIVPGSTLWYDLEGWSNHKNATCRESSLSFLSGWTEKVRDLGYVSGVYSSAGSGMKILDDARAQRRKDVVLPDQIWIARWDLKANTSTSYLRADGWLPGGRMKQYQGGHDETWGGVRINIDRNYLDLGDSTPAPEKQCGGIKVDLRTYPRIVASTRDTRPQAVQALQCLLSRKGLLPLSAITGTYDARTRTAVAAWQTKRGFPVGPTWNTRYWMSLLSGGNTPVLKIGSRGAYVRRVQRTLQAATPSVRITVDGIYDAETARQVKAYRQKVGMSPAGITSTATWARLQAGRY</sequence>
<dbReference type="Pfam" id="PF01471">
    <property type="entry name" value="PG_binding_1"/>
    <property type="match status" value="2"/>
</dbReference>
<dbReference type="Gene3D" id="1.10.101.10">
    <property type="entry name" value="PGBD-like superfamily/PGBD"/>
    <property type="match status" value="2"/>
</dbReference>
<dbReference type="InterPro" id="IPR002477">
    <property type="entry name" value="Peptidoglycan-bd-like"/>
</dbReference>
<dbReference type="InterPro" id="IPR036365">
    <property type="entry name" value="PGBD-like_sf"/>
</dbReference>
<dbReference type="SUPFAM" id="SSF47090">
    <property type="entry name" value="PGBD-like"/>
    <property type="match status" value="2"/>
</dbReference>
<organism evidence="4 5">
    <name type="scientific">Nocardioides caeni</name>
    <dbReference type="NCBI Taxonomy" id="574700"/>
    <lineage>
        <taxon>Bacteria</taxon>
        <taxon>Bacillati</taxon>
        <taxon>Actinomycetota</taxon>
        <taxon>Actinomycetes</taxon>
        <taxon>Propionibacteriales</taxon>
        <taxon>Nocardioidaceae</taxon>
        <taxon>Nocardioides</taxon>
    </lineage>
</organism>
<feature type="domain" description="Peptidoglycan binding-like" evidence="2">
    <location>
        <begin position="620"/>
        <end position="676"/>
    </location>
</feature>
<accession>A0A4S8N002</accession>
<dbReference type="Proteomes" id="UP000307087">
    <property type="component" value="Unassembled WGS sequence"/>
</dbReference>
<reference evidence="4 5" key="1">
    <citation type="journal article" date="2009" name="Int. J. Syst. Evol. Microbiol.">
        <title>Nocardioides caeni sp. nov., isolated from wastewater.</title>
        <authorList>
            <person name="Yoon J.H."/>
            <person name="Kang S.J."/>
            <person name="Park S."/>
            <person name="Kim W."/>
            <person name="Oh T.K."/>
        </authorList>
    </citation>
    <scope>NUCLEOTIDE SEQUENCE [LARGE SCALE GENOMIC DNA]</scope>
    <source>
        <strain evidence="4 5">DSM 23134</strain>
    </source>
</reference>
<keyword evidence="5" id="KW-1185">Reference proteome</keyword>
<evidence type="ECO:0000313" key="4">
    <source>
        <dbReference type="EMBL" id="THV08761.1"/>
    </source>
</evidence>
<dbReference type="InterPro" id="IPR015020">
    <property type="entry name" value="Rv2525c-like_Glyco_Hydro-like"/>
</dbReference>
<dbReference type="InterPro" id="IPR036366">
    <property type="entry name" value="PGBDSf"/>
</dbReference>
<comment type="caution">
    <text evidence="4">The sequence shown here is derived from an EMBL/GenBank/DDBJ whole genome shotgun (WGS) entry which is preliminary data.</text>
</comment>
<dbReference type="EMBL" id="STGW01000030">
    <property type="protein sequence ID" value="THV08761.1"/>
    <property type="molecule type" value="Genomic_DNA"/>
</dbReference>
<evidence type="ECO:0000259" key="2">
    <source>
        <dbReference type="Pfam" id="PF01471"/>
    </source>
</evidence>
<evidence type="ECO:0000259" key="3">
    <source>
        <dbReference type="Pfam" id="PF08924"/>
    </source>
</evidence>
<dbReference type="SUPFAM" id="SSF51445">
    <property type="entry name" value="(Trans)glycosidases"/>
    <property type="match status" value="1"/>
</dbReference>
<protein>
    <submittedName>
        <fullName evidence="4">DUF1906 domain-containing protein</fullName>
    </submittedName>
</protein>
<dbReference type="Pfam" id="PF08924">
    <property type="entry name" value="Rv2525c_GlyHyd-like"/>
    <property type="match status" value="1"/>
</dbReference>
<dbReference type="InterPro" id="IPR017853">
    <property type="entry name" value="GH"/>
</dbReference>
<feature type="domain" description="Rv2525c-like glycoside hydrolase-like" evidence="3">
    <location>
        <begin position="292"/>
        <end position="513"/>
    </location>
</feature>
<dbReference type="Gene3D" id="3.20.20.80">
    <property type="entry name" value="Glycosidases"/>
    <property type="match status" value="1"/>
</dbReference>
<evidence type="ECO:0000313" key="5">
    <source>
        <dbReference type="Proteomes" id="UP000307087"/>
    </source>
</evidence>
<feature type="compositionally biased region" description="Low complexity" evidence="1">
    <location>
        <begin position="30"/>
        <end position="88"/>
    </location>
</feature>
<feature type="domain" description="Peptidoglycan binding-like" evidence="2">
    <location>
        <begin position="550"/>
        <end position="593"/>
    </location>
</feature>